<dbReference type="InterPro" id="IPR054787">
    <property type="entry name" value="TrlF_ATPase"/>
</dbReference>
<dbReference type="Pfam" id="PF13263">
    <property type="entry name" value="PHP_C"/>
    <property type="match status" value="1"/>
</dbReference>
<dbReference type="InterPro" id="IPR052018">
    <property type="entry name" value="PHP_domain"/>
</dbReference>
<accession>A0A927WNF0</accession>
<sequence>MNKGISVIALTDHHTVSNIDEIKKYAASKNIVVISGIEFRTEYGAKSVHMIGLFPEKYGNITLNQKELEELILSPLKLSRTAIVAKGKEEKPEANNDEAFKIGMFKVQVDFKDAADLIHRYGGLVSVHAGNKTNSIEEMKHEGRGTSNVKDVVDSLGTLKEELLTNYIDICEIGSASDRNADFYVKTYSKPVIAASDAHKTADVGKLFTWIKADKTFDGLRQIIYEPELRVKIQKNEPEIKSKYQVIEKVSFNHADFGNQEIPLNPGLNTIIGGRSSGKSILLGCIAKLADYTGKVKGDNEDYETYLEDVTASMSILWADGSRERGRKVEYFPQSYINGLAAKAENTAKLIENILKGDSNRRNCYESFERNLSKNNMEIASLLESYFNLRSVKKDLEDQLQSIGDPVGIENEISRLQKEVDELKINLTIKLSVEDEVQYISLKEDLEKRKNHITLLKTALSQLSELTNLHVMKDISADLISLPSNVNQRITAFYDELKRETGEKWLEIIKQVKDETSNCILYDENKIKEIESDNLYQKGETFYKENGAVDALNKRLDSEKKKAEYIKEKLKKCKEYDEKIITAQNAIMEKHASFYNIMTAVSEQVSMEKDDVSIVPVPQFASEKFSSFVDNNFNKRGQKVQALLGFVWQDATSFNEFIENVFEDIVNGRYTLKSSRDEKQVASELVSANYYKLIYDVKYQGDTLSSMSEGKKAFVILRMILDFDENECPILIDQPEDDLDNRAIYNDLVTYIRAKKAHRQMILVTHNPNVVVAADSEEIIVSNQDGINSKNQDDIKFEYRSGAMENTYEQDKTKSVLISQGIRQHVCDLLEGGDIAFKQRENKYGFSIK</sequence>
<dbReference type="GO" id="GO:0035312">
    <property type="term" value="F:5'-3' DNA exonuclease activity"/>
    <property type="evidence" value="ECO:0007669"/>
    <property type="project" value="TreeGrafter"/>
</dbReference>
<comment type="caution">
    <text evidence="2">The sequence shown here is derived from an EMBL/GenBank/DDBJ whole genome shotgun (WGS) entry which is preliminary data.</text>
</comment>
<keyword evidence="1" id="KW-0175">Coiled coil</keyword>
<name>A0A927WNF0_SELRU</name>
<dbReference type="GO" id="GO:0004534">
    <property type="term" value="F:5'-3' RNA exonuclease activity"/>
    <property type="evidence" value="ECO:0007669"/>
    <property type="project" value="TreeGrafter"/>
</dbReference>
<feature type="coiled-coil region" evidence="1">
    <location>
        <begin position="549"/>
        <end position="586"/>
    </location>
</feature>
<dbReference type="SUPFAM" id="SSF52540">
    <property type="entry name" value="P-loop containing nucleoside triphosphate hydrolases"/>
    <property type="match status" value="1"/>
</dbReference>
<proteinExistence type="predicted"/>
<dbReference type="Proteomes" id="UP000772151">
    <property type="component" value="Unassembled WGS sequence"/>
</dbReference>
<evidence type="ECO:0008006" key="4">
    <source>
        <dbReference type="Google" id="ProtNLM"/>
    </source>
</evidence>
<dbReference type="InterPro" id="IPR016195">
    <property type="entry name" value="Pol/histidinol_Pase-like"/>
</dbReference>
<dbReference type="PANTHER" id="PTHR42924:SF3">
    <property type="entry name" value="POLYMERASE_HISTIDINOL PHOSPHATASE N-TERMINAL DOMAIN-CONTAINING PROTEIN"/>
    <property type="match status" value="1"/>
</dbReference>
<evidence type="ECO:0000313" key="2">
    <source>
        <dbReference type="EMBL" id="MBE6085480.1"/>
    </source>
</evidence>
<protein>
    <recommendedName>
        <fullName evidence="4">PHP domain-containing protein</fullName>
    </recommendedName>
</protein>
<dbReference type="InterPro" id="IPR027417">
    <property type="entry name" value="P-loop_NTPase"/>
</dbReference>
<dbReference type="Gene3D" id="3.40.50.300">
    <property type="entry name" value="P-loop containing nucleotide triphosphate hydrolases"/>
    <property type="match status" value="2"/>
</dbReference>
<evidence type="ECO:0000313" key="3">
    <source>
        <dbReference type="Proteomes" id="UP000772151"/>
    </source>
</evidence>
<dbReference type="PANTHER" id="PTHR42924">
    <property type="entry name" value="EXONUCLEASE"/>
    <property type="match status" value="1"/>
</dbReference>
<evidence type="ECO:0000256" key="1">
    <source>
        <dbReference type="SAM" id="Coils"/>
    </source>
</evidence>
<dbReference type="EMBL" id="SVCA01000007">
    <property type="protein sequence ID" value="MBE6085480.1"/>
    <property type="molecule type" value="Genomic_DNA"/>
</dbReference>
<gene>
    <name evidence="2" type="ORF">E7203_08545</name>
</gene>
<dbReference type="Gene3D" id="3.20.20.140">
    <property type="entry name" value="Metal-dependent hydrolases"/>
    <property type="match status" value="1"/>
</dbReference>
<organism evidence="2 3">
    <name type="scientific">Selenomonas ruminantium</name>
    <dbReference type="NCBI Taxonomy" id="971"/>
    <lineage>
        <taxon>Bacteria</taxon>
        <taxon>Bacillati</taxon>
        <taxon>Bacillota</taxon>
        <taxon>Negativicutes</taxon>
        <taxon>Selenomonadales</taxon>
        <taxon>Selenomonadaceae</taxon>
        <taxon>Selenomonas</taxon>
    </lineage>
</organism>
<dbReference type="NCBIfam" id="NF045780">
    <property type="entry name" value="TrlF_fam_ATP"/>
    <property type="match status" value="1"/>
</dbReference>
<dbReference type="AlphaFoldDB" id="A0A927WNF0"/>
<reference evidence="2" key="1">
    <citation type="submission" date="2019-04" db="EMBL/GenBank/DDBJ databases">
        <title>Evolution of Biomass-Degrading Anaerobic Consortia Revealed by Metagenomics.</title>
        <authorList>
            <person name="Peng X."/>
        </authorList>
    </citation>
    <scope>NUCLEOTIDE SEQUENCE</scope>
    <source>
        <strain evidence="2">SIG242</strain>
    </source>
</reference>
<dbReference type="SUPFAM" id="SSF89550">
    <property type="entry name" value="PHP domain-like"/>
    <property type="match status" value="1"/>
</dbReference>